<evidence type="ECO:0000313" key="2">
    <source>
        <dbReference type="EMBL" id="VAW08025.1"/>
    </source>
</evidence>
<dbReference type="PROSITE" id="PS51387">
    <property type="entry name" value="FAD_PCMH"/>
    <property type="match status" value="1"/>
</dbReference>
<feature type="domain" description="FAD-binding PCMH-type" evidence="1">
    <location>
        <begin position="2"/>
        <end position="215"/>
    </location>
</feature>
<reference evidence="2" key="1">
    <citation type="submission" date="2018-06" db="EMBL/GenBank/DDBJ databases">
        <authorList>
            <person name="Zhirakovskaya E."/>
        </authorList>
    </citation>
    <scope>NUCLEOTIDE SEQUENCE</scope>
</reference>
<dbReference type="Gene3D" id="3.30.390.50">
    <property type="entry name" value="CO dehydrogenase flavoprotein, C-terminal domain"/>
    <property type="match status" value="1"/>
</dbReference>
<dbReference type="InterPro" id="IPR051312">
    <property type="entry name" value="Diverse_Substr_Oxidored"/>
</dbReference>
<dbReference type="PANTHER" id="PTHR42659">
    <property type="entry name" value="XANTHINE DEHYDROGENASE SUBUNIT C-RELATED"/>
    <property type="match status" value="1"/>
</dbReference>
<keyword evidence="2" id="KW-0560">Oxidoreductase</keyword>
<dbReference type="InterPro" id="IPR036683">
    <property type="entry name" value="CO_DH_flav_C_dom_sf"/>
</dbReference>
<dbReference type="InterPro" id="IPR002346">
    <property type="entry name" value="Mopterin_DH_FAD-bd"/>
</dbReference>
<dbReference type="SUPFAM" id="SSF56176">
    <property type="entry name" value="FAD-binding/transporter-associated domain-like"/>
    <property type="match status" value="1"/>
</dbReference>
<dbReference type="AlphaFoldDB" id="A0A3B0SQB9"/>
<dbReference type="InterPro" id="IPR005107">
    <property type="entry name" value="CO_DH_flav_C"/>
</dbReference>
<proteinExistence type="predicted"/>
<dbReference type="SUPFAM" id="SSF55447">
    <property type="entry name" value="CO dehydrogenase flavoprotein C-terminal domain-like"/>
    <property type="match status" value="1"/>
</dbReference>
<dbReference type="InterPro" id="IPR016166">
    <property type="entry name" value="FAD-bd_PCMH"/>
</dbReference>
<protein>
    <submittedName>
        <fullName evidence="2">Xanthine dehydrogenase, FAD binding subunit</fullName>
        <ecNumber evidence="2">1.17.1.4</ecNumber>
    </submittedName>
</protein>
<dbReference type="InterPro" id="IPR036318">
    <property type="entry name" value="FAD-bd_PCMH-like_sf"/>
</dbReference>
<dbReference type="Gene3D" id="3.30.465.10">
    <property type="match status" value="1"/>
</dbReference>
<evidence type="ECO:0000259" key="1">
    <source>
        <dbReference type="PROSITE" id="PS51387"/>
    </source>
</evidence>
<dbReference type="Pfam" id="PF00941">
    <property type="entry name" value="FAD_binding_5"/>
    <property type="match status" value="1"/>
</dbReference>
<sequence>MLRLPPLRHEAPGTLDEAVALLAVDGAMLSAGGTDLVPNLKRRQYPDAATIVSLRRIPGMAGVRVESDGSLHIGSLTKLSSLAEHESIPLVVREAALSVASPQIRNQGTIGGNLCVDTRCNWLNVPQTWREAAEPCLKAGGETCWVAPAKKDCWAVSSSDLAPVLVALGAEVQLVGSGGRRSMPLEDFYRNDGMAHLTKGADEIITGVVVPPSSDMRASYRKLRRRGSIDFPILGVAVVASFDDDQVCTASRIVLGSVASSPLRVPEAEEVLVGRPFGSEVIAEASEAARKFARPLNNTDLTSRYRKRMIPVYVTRALGDLVEG</sequence>
<dbReference type="SMART" id="SM01092">
    <property type="entry name" value="CO_deh_flav_C"/>
    <property type="match status" value="1"/>
</dbReference>
<dbReference type="Gene3D" id="3.30.43.10">
    <property type="entry name" value="Uridine Diphospho-n-acetylenolpyruvylglucosamine Reductase, domain 2"/>
    <property type="match status" value="1"/>
</dbReference>
<dbReference type="Pfam" id="PF03450">
    <property type="entry name" value="CO_deh_flav_C"/>
    <property type="match status" value="1"/>
</dbReference>
<dbReference type="EC" id="1.17.1.4" evidence="2"/>
<dbReference type="InterPro" id="IPR016167">
    <property type="entry name" value="FAD-bd_PCMH_sub1"/>
</dbReference>
<name>A0A3B0SQB9_9ZZZZ</name>
<organism evidence="2">
    <name type="scientific">hydrothermal vent metagenome</name>
    <dbReference type="NCBI Taxonomy" id="652676"/>
    <lineage>
        <taxon>unclassified sequences</taxon>
        <taxon>metagenomes</taxon>
        <taxon>ecological metagenomes</taxon>
    </lineage>
</organism>
<dbReference type="GO" id="GO:0071949">
    <property type="term" value="F:FAD binding"/>
    <property type="evidence" value="ECO:0007669"/>
    <property type="project" value="InterPro"/>
</dbReference>
<gene>
    <name evidence="2" type="ORF">MNBD_ACTINO01-2059</name>
</gene>
<accession>A0A3B0SQB9</accession>
<dbReference type="GO" id="GO:0004854">
    <property type="term" value="F:xanthine dehydrogenase activity"/>
    <property type="evidence" value="ECO:0007669"/>
    <property type="project" value="UniProtKB-EC"/>
</dbReference>
<dbReference type="InterPro" id="IPR016169">
    <property type="entry name" value="FAD-bd_PCMH_sub2"/>
</dbReference>
<dbReference type="EMBL" id="UOEI01000567">
    <property type="protein sequence ID" value="VAW08025.1"/>
    <property type="molecule type" value="Genomic_DNA"/>
</dbReference>
<dbReference type="PANTHER" id="PTHR42659:SF9">
    <property type="entry name" value="XANTHINE DEHYDROGENASE FAD-BINDING SUBUNIT XDHB-RELATED"/>
    <property type="match status" value="1"/>
</dbReference>